<evidence type="ECO:0000313" key="4">
    <source>
        <dbReference type="EMBL" id="PWW07258.1"/>
    </source>
</evidence>
<dbReference type="OrthoDB" id="2730366at2"/>
<proteinExistence type="predicted"/>
<feature type="domain" description="Sigma factor regulator N-terminal" evidence="3">
    <location>
        <begin position="1"/>
        <end position="92"/>
    </location>
</feature>
<evidence type="ECO:0000259" key="3">
    <source>
        <dbReference type="Pfam" id="PF13800"/>
    </source>
</evidence>
<feature type="transmembrane region" description="Helical" evidence="1">
    <location>
        <begin position="12"/>
        <end position="33"/>
    </location>
</feature>
<keyword evidence="1" id="KW-0472">Membrane</keyword>
<dbReference type="Proteomes" id="UP000246635">
    <property type="component" value="Unassembled WGS sequence"/>
</dbReference>
<gene>
    <name evidence="4" type="ORF">DFQ01_102150</name>
</gene>
<dbReference type="InterPro" id="IPR025672">
    <property type="entry name" value="Sigma_reg_C_dom"/>
</dbReference>
<keyword evidence="1" id="KW-0812">Transmembrane</keyword>
<sequence length="332" mass="37936">MKKGKRRSRLFVILASLSTFLLVVLILCCYMYWNSLYVSRWFEPNPQAAMRITSDVIQFNKPGITATGFSGNNRFLSWTYTLKLNERIGREEQTVGTFQDNFKFSKLTGKFNWNNGQHRTPFNFRYPGETFPEGSEQSLNPNGWTTLQKLPEGTVAQLAISLSRPMTHDEYYNLIMNYDVATVWLAIDTGIEKELSTHNQLLGNGLVFGYAPDALNYGENGSGSFTIQVNGEGERRAQAFMNEIEYLLEHPKWTNTLLSTIQVDPHVRDVTLEQRYAFLQKNGITIYGAVLTGPTKELLKLQNNKDVNSPFVGAVDWWNWDQQSANGIEYSY</sequence>
<dbReference type="Pfam" id="PF13791">
    <property type="entry name" value="Sigma_reg_C"/>
    <property type="match status" value="1"/>
</dbReference>
<evidence type="ECO:0000313" key="5">
    <source>
        <dbReference type="Proteomes" id="UP000246635"/>
    </source>
</evidence>
<dbReference type="RefSeq" id="WP_110042517.1">
    <property type="nucleotide sequence ID" value="NZ_CP054612.1"/>
</dbReference>
<organism evidence="4 5">
    <name type="scientific">Paenibacillus cellulosilyticus</name>
    <dbReference type="NCBI Taxonomy" id="375489"/>
    <lineage>
        <taxon>Bacteria</taxon>
        <taxon>Bacillati</taxon>
        <taxon>Bacillota</taxon>
        <taxon>Bacilli</taxon>
        <taxon>Bacillales</taxon>
        <taxon>Paenibacillaceae</taxon>
        <taxon>Paenibacillus</taxon>
    </lineage>
</organism>
<dbReference type="Pfam" id="PF13800">
    <property type="entry name" value="Sigma_reg_N"/>
    <property type="match status" value="1"/>
</dbReference>
<feature type="domain" description="Sigma factor regulator C-terminal" evidence="2">
    <location>
        <begin position="147"/>
        <end position="313"/>
    </location>
</feature>
<evidence type="ECO:0000259" key="2">
    <source>
        <dbReference type="Pfam" id="PF13791"/>
    </source>
</evidence>
<keyword evidence="5" id="KW-1185">Reference proteome</keyword>
<keyword evidence="1" id="KW-1133">Transmembrane helix</keyword>
<evidence type="ECO:0000256" key="1">
    <source>
        <dbReference type="SAM" id="Phobius"/>
    </source>
</evidence>
<protein>
    <submittedName>
        <fullName evidence="4">Sigma factor regulator</fullName>
    </submittedName>
</protein>
<dbReference type="AlphaFoldDB" id="A0A2V2YYC3"/>
<dbReference type="InterPro" id="IPR029101">
    <property type="entry name" value="Sigma_reg_N"/>
</dbReference>
<reference evidence="4 5" key="1">
    <citation type="submission" date="2018-05" db="EMBL/GenBank/DDBJ databases">
        <title>Genomic Encyclopedia of Type Strains, Phase III (KMG-III): the genomes of soil and plant-associated and newly described type strains.</title>
        <authorList>
            <person name="Whitman W."/>
        </authorList>
    </citation>
    <scope>NUCLEOTIDE SEQUENCE [LARGE SCALE GENOMIC DNA]</scope>
    <source>
        <strain evidence="4 5">CECT 5696</strain>
    </source>
</reference>
<accession>A0A2V2YYC3</accession>
<dbReference type="EMBL" id="QGTQ01000002">
    <property type="protein sequence ID" value="PWW07258.1"/>
    <property type="molecule type" value="Genomic_DNA"/>
</dbReference>
<name>A0A2V2YYC3_9BACL</name>
<comment type="caution">
    <text evidence="4">The sequence shown here is derived from an EMBL/GenBank/DDBJ whole genome shotgun (WGS) entry which is preliminary data.</text>
</comment>